<feature type="compositionally biased region" description="Basic residues" evidence="1">
    <location>
        <begin position="14"/>
        <end position="34"/>
    </location>
</feature>
<keyword evidence="2" id="KW-0812">Transmembrane</keyword>
<name>A0ABR8S1X0_9MICO</name>
<sequence>MTDRATKSSPATGRARRAPARTAAPRRRARRAPKSRREVLTGRVFFWSGMGIVAFGMLPLLAVMVIGLAQGTVPVESGVLGTGAGYPLFQPPFWLLWLPALGMVALTVITWPFPARFPTYFWGARSDMSAISAVGLMTALTASVAFGGPQLWVVLGAGALFLLAMVVFGVRGSIEFIRDGIDLRAGRLPGERRR</sequence>
<dbReference type="EMBL" id="JACSQP010000003">
    <property type="protein sequence ID" value="MBD7957349.1"/>
    <property type="molecule type" value="Genomic_DNA"/>
</dbReference>
<evidence type="ECO:0000313" key="3">
    <source>
        <dbReference type="EMBL" id="MBD7957349.1"/>
    </source>
</evidence>
<dbReference type="RefSeq" id="WP_191718519.1">
    <property type="nucleotide sequence ID" value="NZ_JACSQP010000003.1"/>
</dbReference>
<feature type="region of interest" description="Disordered" evidence="1">
    <location>
        <begin position="1"/>
        <end position="35"/>
    </location>
</feature>
<comment type="caution">
    <text evidence="3">The sequence shown here is derived from an EMBL/GenBank/DDBJ whole genome shotgun (WGS) entry which is preliminary data.</text>
</comment>
<feature type="transmembrane region" description="Helical" evidence="2">
    <location>
        <begin position="152"/>
        <end position="170"/>
    </location>
</feature>
<dbReference type="Proteomes" id="UP000648352">
    <property type="component" value="Unassembled WGS sequence"/>
</dbReference>
<protein>
    <submittedName>
        <fullName evidence="3">Uncharacterized protein</fullName>
    </submittedName>
</protein>
<gene>
    <name evidence="3" type="ORF">H9651_06835</name>
</gene>
<keyword evidence="2" id="KW-1133">Transmembrane helix</keyword>
<organism evidence="3 4">
    <name type="scientific">Microbacterium pullorum</name>
    <dbReference type="NCBI Taxonomy" id="2762236"/>
    <lineage>
        <taxon>Bacteria</taxon>
        <taxon>Bacillati</taxon>
        <taxon>Actinomycetota</taxon>
        <taxon>Actinomycetes</taxon>
        <taxon>Micrococcales</taxon>
        <taxon>Microbacteriaceae</taxon>
        <taxon>Microbacterium</taxon>
    </lineage>
</organism>
<keyword evidence="2" id="KW-0472">Membrane</keyword>
<evidence type="ECO:0000256" key="1">
    <source>
        <dbReference type="SAM" id="MobiDB-lite"/>
    </source>
</evidence>
<feature type="transmembrane region" description="Helical" evidence="2">
    <location>
        <begin position="93"/>
        <end position="114"/>
    </location>
</feature>
<proteinExistence type="predicted"/>
<keyword evidence="4" id="KW-1185">Reference proteome</keyword>
<feature type="transmembrane region" description="Helical" evidence="2">
    <location>
        <begin position="44"/>
        <end position="73"/>
    </location>
</feature>
<reference evidence="3 4" key="1">
    <citation type="submission" date="2020-08" db="EMBL/GenBank/DDBJ databases">
        <title>A Genomic Blueprint of the Chicken Gut Microbiome.</title>
        <authorList>
            <person name="Gilroy R."/>
            <person name="Ravi A."/>
            <person name="Getino M."/>
            <person name="Pursley I."/>
            <person name="Horton D.L."/>
            <person name="Alikhan N.-F."/>
            <person name="Baker D."/>
            <person name="Gharbi K."/>
            <person name="Hall N."/>
            <person name="Watson M."/>
            <person name="Adriaenssens E.M."/>
            <person name="Foster-Nyarko E."/>
            <person name="Jarju S."/>
            <person name="Secka A."/>
            <person name="Antonio M."/>
            <person name="Oren A."/>
            <person name="Chaudhuri R."/>
            <person name="La Ragione R.M."/>
            <person name="Hildebrand F."/>
            <person name="Pallen M.J."/>
        </authorList>
    </citation>
    <scope>NUCLEOTIDE SEQUENCE [LARGE SCALE GENOMIC DNA]</scope>
    <source>
        <strain evidence="3 4">Sa4CUA7</strain>
    </source>
</reference>
<accession>A0ABR8S1X0</accession>
<evidence type="ECO:0000256" key="2">
    <source>
        <dbReference type="SAM" id="Phobius"/>
    </source>
</evidence>
<evidence type="ECO:0000313" key="4">
    <source>
        <dbReference type="Proteomes" id="UP000648352"/>
    </source>
</evidence>
<feature type="transmembrane region" description="Helical" evidence="2">
    <location>
        <begin position="126"/>
        <end position="146"/>
    </location>
</feature>